<evidence type="ECO:0008006" key="4">
    <source>
        <dbReference type="Google" id="ProtNLM"/>
    </source>
</evidence>
<keyword evidence="1" id="KW-0732">Signal</keyword>
<keyword evidence="3" id="KW-1185">Reference proteome</keyword>
<dbReference type="EMBL" id="CAJRAY010000081">
    <property type="protein sequence ID" value="CAG5091484.1"/>
    <property type="molecule type" value="Genomic_DNA"/>
</dbReference>
<dbReference type="RefSeq" id="WP_213485620.1">
    <property type="nucleotide sequence ID" value="NZ_CAJRAY010000081.1"/>
</dbReference>
<sequence length="162" mass="16412">MKKLGLTALLILLTTTAVMIYTHSDSRADSAKPGSIDDPLVTKSYVDKLLAGGSTGGGQGTTQGIETTVVSVNPGEVLLAKAGAQFVLRAGKGVAYSSDANGISDVTDGKDIKSGQPVANNHLLIFPRDGRGVMPDPQAKAALTVLVIGGYEITAAPSSSGS</sequence>
<reference evidence="2 3" key="1">
    <citation type="submission" date="2021-04" db="EMBL/GenBank/DDBJ databases">
        <authorList>
            <person name="Rakotoarivonina H."/>
        </authorList>
    </citation>
    <scope>NUCLEOTIDE SEQUENCE [LARGE SCALE GENOMIC DNA]</scope>
    <source>
        <strain evidence="2 3">XE</strain>
    </source>
</reference>
<proteinExistence type="predicted"/>
<gene>
    <name evidence="2" type="primary">txxe 3305</name>
    <name evidence="2" type="ORF">TXXE_15785</name>
</gene>
<feature type="chain" id="PRO_5047158664" description="SAF domain-containing protein" evidence="1">
    <location>
        <begin position="20"/>
        <end position="162"/>
    </location>
</feature>
<evidence type="ECO:0000256" key="1">
    <source>
        <dbReference type="SAM" id="SignalP"/>
    </source>
</evidence>
<name>A0ABM8V832_THEXY</name>
<protein>
    <recommendedName>
        <fullName evidence="4">SAF domain-containing protein</fullName>
    </recommendedName>
</protein>
<evidence type="ECO:0000313" key="2">
    <source>
        <dbReference type="EMBL" id="CAG5091484.1"/>
    </source>
</evidence>
<comment type="caution">
    <text evidence="2">The sequence shown here is derived from an EMBL/GenBank/DDBJ whole genome shotgun (WGS) entry which is preliminary data.</text>
</comment>
<feature type="signal peptide" evidence="1">
    <location>
        <begin position="1"/>
        <end position="19"/>
    </location>
</feature>
<organism evidence="2 3">
    <name type="scientific">Thermobacillus xylanilyticus</name>
    <dbReference type="NCBI Taxonomy" id="76633"/>
    <lineage>
        <taxon>Bacteria</taxon>
        <taxon>Bacillati</taxon>
        <taxon>Bacillota</taxon>
        <taxon>Bacilli</taxon>
        <taxon>Bacillales</taxon>
        <taxon>Paenibacillaceae</taxon>
        <taxon>Thermobacillus</taxon>
    </lineage>
</organism>
<accession>A0ABM8V832</accession>
<dbReference type="Proteomes" id="UP000681526">
    <property type="component" value="Unassembled WGS sequence"/>
</dbReference>
<evidence type="ECO:0000313" key="3">
    <source>
        <dbReference type="Proteomes" id="UP000681526"/>
    </source>
</evidence>